<accession>A0A1J9QS78</accession>
<reference evidence="2 3" key="1">
    <citation type="submission" date="2016-10" db="EMBL/GenBank/DDBJ databases">
        <title>Proteomics and genomics reveal pathogen-plant mechanisms compatible with a hemibiotrophic lifestyle of Diplodia corticola.</title>
        <authorList>
            <person name="Fernandes I."/>
            <person name="De Jonge R."/>
            <person name="Van De Peer Y."/>
            <person name="Devreese B."/>
            <person name="Alves A."/>
            <person name="Esteves A.C."/>
        </authorList>
    </citation>
    <scope>NUCLEOTIDE SEQUENCE [LARGE SCALE GENOMIC DNA]</scope>
    <source>
        <strain evidence="2 3">CBS 112549</strain>
    </source>
</reference>
<protein>
    <submittedName>
        <fullName evidence="2">Uncharacterized protein</fullName>
    </submittedName>
</protein>
<feature type="compositionally biased region" description="Polar residues" evidence="1">
    <location>
        <begin position="258"/>
        <end position="272"/>
    </location>
</feature>
<sequence>MLVDSKSASTPSKRNRSAANTSDEERPATDRARRTPRKLRTPPYSTMRASASKRRRTQEVSSSSDEVTPIRKARRVTVESLVPFSGQHEAPEHASDGGSIPKQPMDGLKISHKLYSTDERSDEQKGEASKLSDKMEGLVLADKQDSAHEANQTDSMTKTAPSKCASESQPTKRSELTRLPSTTVLSDTPTARNDHATYGMHRVDPALTYSERVHKIIHRNPGKLPSTYTINSRAPASSNSTLTTQHWSAADGNDHEASNTQSRDNDNVTSPESLPKPAPGESCSRAHSARPGVDPTSAATTAGPGIDAQAAGNSEIVTAAHHADAGNANGFDFDPRSSSDETGEQDTRGARSWILRSSNNRHATVVYQEGADEEGNDGDDEQSSEED</sequence>
<feature type="compositionally biased region" description="Acidic residues" evidence="1">
    <location>
        <begin position="370"/>
        <end position="387"/>
    </location>
</feature>
<organism evidence="2 3">
    <name type="scientific">Diplodia corticola</name>
    <dbReference type="NCBI Taxonomy" id="236234"/>
    <lineage>
        <taxon>Eukaryota</taxon>
        <taxon>Fungi</taxon>
        <taxon>Dikarya</taxon>
        <taxon>Ascomycota</taxon>
        <taxon>Pezizomycotina</taxon>
        <taxon>Dothideomycetes</taxon>
        <taxon>Dothideomycetes incertae sedis</taxon>
        <taxon>Botryosphaeriales</taxon>
        <taxon>Botryosphaeriaceae</taxon>
        <taxon>Diplodia</taxon>
    </lineage>
</organism>
<dbReference type="Proteomes" id="UP000183809">
    <property type="component" value="Unassembled WGS sequence"/>
</dbReference>
<feature type="compositionally biased region" description="Basic and acidic residues" evidence="1">
    <location>
        <begin position="23"/>
        <end position="33"/>
    </location>
</feature>
<feature type="compositionally biased region" description="Polar residues" evidence="1">
    <location>
        <begin position="226"/>
        <end position="247"/>
    </location>
</feature>
<evidence type="ECO:0000313" key="3">
    <source>
        <dbReference type="Proteomes" id="UP000183809"/>
    </source>
</evidence>
<name>A0A1J9QS78_9PEZI</name>
<feature type="compositionally biased region" description="Basic and acidic residues" evidence="1">
    <location>
        <begin position="333"/>
        <end position="349"/>
    </location>
</feature>
<dbReference type="GeneID" id="31016912"/>
<keyword evidence="3" id="KW-1185">Reference proteome</keyword>
<feature type="compositionally biased region" description="Polar residues" evidence="1">
    <location>
        <begin position="179"/>
        <end position="191"/>
    </location>
</feature>
<dbReference type="AlphaFoldDB" id="A0A1J9QS78"/>
<feature type="region of interest" description="Disordered" evidence="1">
    <location>
        <begin position="218"/>
        <end position="387"/>
    </location>
</feature>
<feature type="compositionally biased region" description="Polar residues" evidence="1">
    <location>
        <begin position="149"/>
        <end position="169"/>
    </location>
</feature>
<feature type="compositionally biased region" description="Polar residues" evidence="1">
    <location>
        <begin position="1"/>
        <end position="21"/>
    </location>
</feature>
<feature type="compositionally biased region" description="Basic and acidic residues" evidence="1">
    <location>
        <begin position="115"/>
        <end position="148"/>
    </location>
</feature>
<evidence type="ECO:0000313" key="2">
    <source>
        <dbReference type="EMBL" id="OJD31304.1"/>
    </source>
</evidence>
<proteinExistence type="predicted"/>
<gene>
    <name evidence="2" type="ORF">BKCO1_5000057</name>
</gene>
<evidence type="ECO:0000256" key="1">
    <source>
        <dbReference type="SAM" id="MobiDB-lite"/>
    </source>
</evidence>
<dbReference type="EMBL" id="MNUE01000050">
    <property type="protein sequence ID" value="OJD31304.1"/>
    <property type="molecule type" value="Genomic_DNA"/>
</dbReference>
<feature type="region of interest" description="Disordered" evidence="1">
    <location>
        <begin position="1"/>
        <end position="200"/>
    </location>
</feature>
<comment type="caution">
    <text evidence="2">The sequence shown here is derived from an EMBL/GenBank/DDBJ whole genome shotgun (WGS) entry which is preliminary data.</text>
</comment>
<dbReference type="RefSeq" id="XP_020127564.1">
    <property type="nucleotide sequence ID" value="XM_020276651.1"/>
</dbReference>